<name>A0A0E9VQE8_ANGAN</name>
<organism evidence="1">
    <name type="scientific">Anguilla anguilla</name>
    <name type="common">European freshwater eel</name>
    <name type="synonym">Muraena anguilla</name>
    <dbReference type="NCBI Taxonomy" id="7936"/>
    <lineage>
        <taxon>Eukaryota</taxon>
        <taxon>Metazoa</taxon>
        <taxon>Chordata</taxon>
        <taxon>Craniata</taxon>
        <taxon>Vertebrata</taxon>
        <taxon>Euteleostomi</taxon>
        <taxon>Actinopterygii</taxon>
        <taxon>Neopterygii</taxon>
        <taxon>Teleostei</taxon>
        <taxon>Anguilliformes</taxon>
        <taxon>Anguillidae</taxon>
        <taxon>Anguilla</taxon>
    </lineage>
</organism>
<reference evidence="1" key="1">
    <citation type="submission" date="2014-11" db="EMBL/GenBank/DDBJ databases">
        <authorList>
            <person name="Amaro Gonzalez C."/>
        </authorList>
    </citation>
    <scope>NUCLEOTIDE SEQUENCE</scope>
</reference>
<evidence type="ECO:0000313" key="1">
    <source>
        <dbReference type="EMBL" id="JAH80292.1"/>
    </source>
</evidence>
<dbReference type="EMBL" id="GBXM01028285">
    <property type="protein sequence ID" value="JAH80292.1"/>
    <property type="molecule type" value="Transcribed_RNA"/>
</dbReference>
<proteinExistence type="predicted"/>
<dbReference type="AlphaFoldDB" id="A0A0E9VQE8"/>
<reference evidence="1" key="2">
    <citation type="journal article" date="2015" name="Fish Shellfish Immunol.">
        <title>Early steps in the European eel (Anguilla anguilla)-Vibrio vulnificus interaction in the gills: Role of the RtxA13 toxin.</title>
        <authorList>
            <person name="Callol A."/>
            <person name="Pajuelo D."/>
            <person name="Ebbesson L."/>
            <person name="Teles M."/>
            <person name="MacKenzie S."/>
            <person name="Amaro C."/>
        </authorList>
    </citation>
    <scope>NUCLEOTIDE SEQUENCE</scope>
</reference>
<accession>A0A0E9VQE8</accession>
<protein>
    <submittedName>
        <fullName evidence="1">Uncharacterized protein</fullName>
    </submittedName>
</protein>
<sequence>MLSLLLGLDFSQRAFHPSASPILAI</sequence>